<keyword evidence="2" id="KW-1185">Reference proteome</keyword>
<sequence length="161" mass="18461">SPYQLLSLSVPHHWCPLATPYITCKIHGPSFAATRDMNFVTDRHTHTHGQTDILSGLYIVGLFRSMQFCPTLWNGQNAATSREDCENGSLHFYLSFKNLCYQTYVLLFEDWPIFAELLGAPLTLKERTKFANCRGSLQLSANISVRRIWLIPDESVFYGRR</sequence>
<reference evidence="1 2" key="1">
    <citation type="submission" date="2019-10" db="EMBL/GenBank/DDBJ databases">
        <title>Assembly and Annotation for the nematode Trichostrongylus colubriformis.</title>
        <authorList>
            <person name="Martin J."/>
        </authorList>
    </citation>
    <scope>NUCLEOTIDE SEQUENCE [LARGE SCALE GENOMIC DNA]</scope>
    <source>
        <strain evidence="1">G859</strain>
        <tissue evidence="1">Whole worm</tissue>
    </source>
</reference>
<accession>A0AAN8FXX6</accession>
<evidence type="ECO:0000313" key="1">
    <source>
        <dbReference type="EMBL" id="KAK5972638.1"/>
    </source>
</evidence>
<dbReference type="AlphaFoldDB" id="A0AAN8FXX6"/>
<dbReference type="EMBL" id="WIXE01016468">
    <property type="protein sequence ID" value="KAK5972638.1"/>
    <property type="molecule type" value="Genomic_DNA"/>
</dbReference>
<comment type="caution">
    <text evidence="1">The sequence shown here is derived from an EMBL/GenBank/DDBJ whole genome shotgun (WGS) entry which is preliminary data.</text>
</comment>
<name>A0AAN8FXX6_TRICO</name>
<evidence type="ECO:0000313" key="2">
    <source>
        <dbReference type="Proteomes" id="UP001331761"/>
    </source>
</evidence>
<organism evidence="1 2">
    <name type="scientific">Trichostrongylus colubriformis</name>
    <name type="common">Black scour worm</name>
    <dbReference type="NCBI Taxonomy" id="6319"/>
    <lineage>
        <taxon>Eukaryota</taxon>
        <taxon>Metazoa</taxon>
        <taxon>Ecdysozoa</taxon>
        <taxon>Nematoda</taxon>
        <taxon>Chromadorea</taxon>
        <taxon>Rhabditida</taxon>
        <taxon>Rhabditina</taxon>
        <taxon>Rhabditomorpha</taxon>
        <taxon>Strongyloidea</taxon>
        <taxon>Trichostrongylidae</taxon>
        <taxon>Trichostrongylus</taxon>
    </lineage>
</organism>
<feature type="non-terminal residue" evidence="1">
    <location>
        <position position="1"/>
    </location>
</feature>
<dbReference type="Proteomes" id="UP001331761">
    <property type="component" value="Unassembled WGS sequence"/>
</dbReference>
<gene>
    <name evidence="1" type="ORF">GCK32_016688</name>
</gene>
<protein>
    <submittedName>
        <fullName evidence="1">Uncharacterized protein</fullName>
    </submittedName>
</protein>
<proteinExistence type="predicted"/>